<feature type="domain" description="Rhodanese" evidence="3">
    <location>
        <begin position="36"/>
        <end position="144"/>
    </location>
</feature>
<dbReference type="AlphaFoldDB" id="A0A2A5JBK3"/>
<dbReference type="PANTHER" id="PTHR11364:SF27">
    <property type="entry name" value="SULFURTRANSFERASE"/>
    <property type="match status" value="1"/>
</dbReference>
<evidence type="ECO:0000313" key="4">
    <source>
        <dbReference type="EMBL" id="PCK26589.1"/>
    </source>
</evidence>
<feature type="domain" description="Rhodanese" evidence="3">
    <location>
        <begin position="202"/>
        <end position="289"/>
    </location>
</feature>
<dbReference type="Proteomes" id="UP000230886">
    <property type="component" value="Unassembled WGS sequence"/>
</dbReference>
<dbReference type="InterPro" id="IPR045078">
    <property type="entry name" value="TST/MPST-like"/>
</dbReference>
<dbReference type="RefSeq" id="WP_092763396.1">
    <property type="nucleotide sequence ID" value="NZ_NOVD01000008.1"/>
</dbReference>
<evidence type="ECO:0000313" key="5">
    <source>
        <dbReference type="Proteomes" id="UP000230886"/>
    </source>
</evidence>
<evidence type="ECO:0000256" key="2">
    <source>
        <dbReference type="ARBA" id="ARBA00022737"/>
    </source>
</evidence>
<dbReference type="Gene3D" id="3.40.250.10">
    <property type="entry name" value="Rhodanese-like domain"/>
    <property type="match status" value="2"/>
</dbReference>
<evidence type="ECO:0000256" key="1">
    <source>
        <dbReference type="ARBA" id="ARBA00022679"/>
    </source>
</evidence>
<name>A0A2A5JBK3_RHOSG</name>
<sequence>MAGETASPLVSAVELDAMLREGGVAVLDATVHFPPARFDGDYRPESGYGGWVSSHIPGSRHVDLLDVFSEREAALHFTRPSTEQLVSDLQSSGIEPGATIVIYDQGSTTWASRLWWVFRNAGIEARVLDGGLAEWTRRGFALASGDDETHTSASTRWSVTDLGLWVDLPRVASLSSGREAGTLVCALAPEQYEGTEKTRYSRRGHIPSSVNLSAKSLLDSDSRMLPVEKVLSKSADVLPTATGPVVIYCGGGVSACLTALALIRSGHADVKVYDGSLEEWTADPVLPMVVGSEPGGANPDVRCPRS</sequence>
<dbReference type="SUPFAM" id="SSF52821">
    <property type="entry name" value="Rhodanese/Cell cycle control phosphatase"/>
    <property type="match status" value="2"/>
</dbReference>
<proteinExistence type="predicted"/>
<reference evidence="4 5" key="1">
    <citation type="submission" date="2017-07" db="EMBL/GenBank/DDBJ databases">
        <title>Draft sequence of Rhodococcus enclensis 23b-28.</title>
        <authorList>
            <person name="Besaury L."/>
            <person name="Sancelme M."/>
            <person name="Amato P."/>
            <person name="Lallement A."/>
            <person name="Delort A.-M."/>
        </authorList>
    </citation>
    <scope>NUCLEOTIDE SEQUENCE [LARGE SCALE GENOMIC DNA]</scope>
    <source>
        <strain evidence="4 5">23b-28</strain>
    </source>
</reference>
<evidence type="ECO:0000259" key="3">
    <source>
        <dbReference type="PROSITE" id="PS50206"/>
    </source>
</evidence>
<dbReference type="CDD" id="cd01449">
    <property type="entry name" value="TST_Repeat_2"/>
    <property type="match status" value="1"/>
</dbReference>
<organism evidence="4 5">
    <name type="scientific">Rhodococcus qingshengii</name>
    <dbReference type="NCBI Taxonomy" id="334542"/>
    <lineage>
        <taxon>Bacteria</taxon>
        <taxon>Bacillati</taxon>
        <taxon>Actinomycetota</taxon>
        <taxon>Actinomycetes</taxon>
        <taxon>Mycobacteriales</taxon>
        <taxon>Nocardiaceae</taxon>
        <taxon>Rhodococcus</taxon>
        <taxon>Rhodococcus erythropolis group</taxon>
    </lineage>
</organism>
<dbReference type="InterPro" id="IPR036873">
    <property type="entry name" value="Rhodanese-like_dom_sf"/>
</dbReference>
<dbReference type="CDD" id="cd01448">
    <property type="entry name" value="TST_Repeat_1"/>
    <property type="match status" value="1"/>
</dbReference>
<dbReference type="SMART" id="SM00450">
    <property type="entry name" value="RHOD"/>
    <property type="match status" value="2"/>
</dbReference>
<keyword evidence="2" id="KW-0677">Repeat</keyword>
<dbReference type="Pfam" id="PF00581">
    <property type="entry name" value="Rhodanese"/>
    <property type="match status" value="2"/>
</dbReference>
<accession>A0A2A5JBK3</accession>
<dbReference type="PROSITE" id="PS50206">
    <property type="entry name" value="RHODANESE_3"/>
    <property type="match status" value="2"/>
</dbReference>
<protein>
    <submittedName>
        <fullName evidence="4">Sulfurtransferase</fullName>
    </submittedName>
</protein>
<gene>
    <name evidence="4" type="ORF">CHR55_14510</name>
</gene>
<dbReference type="PANTHER" id="PTHR11364">
    <property type="entry name" value="THIOSULFATE SULFERTANSFERASE"/>
    <property type="match status" value="1"/>
</dbReference>
<dbReference type="InterPro" id="IPR001763">
    <property type="entry name" value="Rhodanese-like_dom"/>
</dbReference>
<keyword evidence="1 4" id="KW-0808">Transferase</keyword>
<dbReference type="GO" id="GO:0004792">
    <property type="term" value="F:thiosulfate-cyanide sulfurtransferase activity"/>
    <property type="evidence" value="ECO:0007669"/>
    <property type="project" value="TreeGrafter"/>
</dbReference>
<dbReference type="EMBL" id="NOVD01000008">
    <property type="protein sequence ID" value="PCK26589.1"/>
    <property type="molecule type" value="Genomic_DNA"/>
</dbReference>
<comment type="caution">
    <text evidence="4">The sequence shown here is derived from an EMBL/GenBank/DDBJ whole genome shotgun (WGS) entry which is preliminary data.</text>
</comment>